<proteinExistence type="predicted"/>
<dbReference type="SUPFAM" id="SSF47413">
    <property type="entry name" value="lambda repressor-like DNA-binding domains"/>
    <property type="match status" value="1"/>
</dbReference>
<accession>A0A4Q0VMD0</accession>
<dbReference type="InterPro" id="IPR000843">
    <property type="entry name" value="HTH_LacI"/>
</dbReference>
<evidence type="ECO:0000313" key="6">
    <source>
        <dbReference type="Proteomes" id="UP000290649"/>
    </source>
</evidence>
<dbReference type="RefSeq" id="WP_129080309.1">
    <property type="nucleotide sequence ID" value="NZ_QOUX01000047.1"/>
</dbReference>
<dbReference type="SMART" id="SM00354">
    <property type="entry name" value="HTH_LACI"/>
    <property type="match status" value="1"/>
</dbReference>
<evidence type="ECO:0000256" key="1">
    <source>
        <dbReference type="ARBA" id="ARBA00023015"/>
    </source>
</evidence>
<comment type="caution">
    <text evidence="5">The sequence shown here is derived from an EMBL/GenBank/DDBJ whole genome shotgun (WGS) entry which is preliminary data.</text>
</comment>
<gene>
    <name evidence="5" type="ORF">DS745_21660</name>
</gene>
<dbReference type="OrthoDB" id="9775106at2"/>
<keyword evidence="3" id="KW-0804">Transcription</keyword>
<dbReference type="PROSITE" id="PS50932">
    <property type="entry name" value="HTH_LACI_2"/>
    <property type="match status" value="1"/>
</dbReference>
<reference evidence="5 6" key="1">
    <citation type="journal article" date="2019" name="Int. J. Syst. Evol. Microbiol.">
        <title>Anaerobacillus alkaliphilus sp. nov., a novel alkaliphilic and moderately halophilic bacterium.</title>
        <authorList>
            <person name="Borsodi A.K."/>
            <person name="Aszalos J.M."/>
            <person name="Bihari P."/>
            <person name="Nagy I."/>
            <person name="Schumann P."/>
            <person name="Sproer C."/>
            <person name="Kovacs A.L."/>
            <person name="Boka K."/>
            <person name="Dobosy P."/>
            <person name="Ovari M."/>
            <person name="Szili-Kovacs T."/>
            <person name="Toth E."/>
        </authorList>
    </citation>
    <scope>NUCLEOTIDE SEQUENCE [LARGE SCALE GENOMIC DNA]</scope>
    <source>
        <strain evidence="5 6">B16-10</strain>
    </source>
</reference>
<dbReference type="CDD" id="cd01392">
    <property type="entry name" value="HTH_LacI"/>
    <property type="match status" value="1"/>
</dbReference>
<dbReference type="Pfam" id="PF00356">
    <property type="entry name" value="LacI"/>
    <property type="match status" value="1"/>
</dbReference>
<dbReference type="PANTHER" id="PTHR30146:SF109">
    <property type="entry name" value="HTH-TYPE TRANSCRIPTIONAL REGULATOR GALS"/>
    <property type="match status" value="1"/>
</dbReference>
<protein>
    <submittedName>
        <fullName evidence="5">LacI family transcriptional regulator</fullName>
    </submittedName>
</protein>
<organism evidence="5 6">
    <name type="scientific">Anaerobacillus alkaliphilus</name>
    <dbReference type="NCBI Taxonomy" id="1548597"/>
    <lineage>
        <taxon>Bacteria</taxon>
        <taxon>Bacillati</taxon>
        <taxon>Bacillota</taxon>
        <taxon>Bacilli</taxon>
        <taxon>Bacillales</taxon>
        <taxon>Bacillaceae</taxon>
        <taxon>Anaerobacillus</taxon>
    </lineage>
</organism>
<dbReference type="Gene3D" id="3.40.50.2300">
    <property type="match status" value="2"/>
</dbReference>
<dbReference type="InterPro" id="IPR010982">
    <property type="entry name" value="Lambda_DNA-bd_dom_sf"/>
</dbReference>
<dbReference type="EMBL" id="QOUX01000047">
    <property type="protein sequence ID" value="RXI96333.1"/>
    <property type="molecule type" value="Genomic_DNA"/>
</dbReference>
<dbReference type="GO" id="GO:0003700">
    <property type="term" value="F:DNA-binding transcription factor activity"/>
    <property type="evidence" value="ECO:0007669"/>
    <property type="project" value="TreeGrafter"/>
</dbReference>
<dbReference type="Pfam" id="PF13377">
    <property type="entry name" value="Peripla_BP_3"/>
    <property type="match status" value="1"/>
</dbReference>
<name>A0A4Q0VMD0_9BACI</name>
<keyword evidence="1" id="KW-0805">Transcription regulation</keyword>
<sequence length="345" mass="38633">MRVREINSTEIAKLAGVSRSTVSRVINNYPNVPQNTREKVLKVIKENNYYPNLFGQVLAGAKTGTIVLITIDDGIISSDPIHTYLITRVIETAADYGYYVLTMVIRDSKSQRSKDKIKEVFHQRRVDGGIVMGVNKTEEFVEELVEEGFIIGILDQEASLRGESNRITYGFPNKQSASMATEYLVRLNHRNIGVINGNMNRLAGIKRYEGFVEVMKKYGLTIRQEWVLPGDFNKQSGYNAMVNLLVRGVELPTAIFTVNDSVALGALKALEEFSVSVPDDISIIGVDNHLLSEYSTPALTTVKVDFEEIIESLTVHVIKTILGEKMDKVPKMNLELLVRDSCKKI</sequence>
<keyword evidence="6" id="KW-1185">Reference proteome</keyword>
<dbReference type="SUPFAM" id="SSF53822">
    <property type="entry name" value="Periplasmic binding protein-like I"/>
    <property type="match status" value="1"/>
</dbReference>
<dbReference type="AlphaFoldDB" id="A0A4Q0VMD0"/>
<feature type="domain" description="HTH lacI-type" evidence="4">
    <location>
        <begin position="6"/>
        <end position="60"/>
    </location>
</feature>
<dbReference type="GO" id="GO:0000976">
    <property type="term" value="F:transcription cis-regulatory region binding"/>
    <property type="evidence" value="ECO:0007669"/>
    <property type="project" value="TreeGrafter"/>
</dbReference>
<evidence type="ECO:0000259" key="4">
    <source>
        <dbReference type="PROSITE" id="PS50932"/>
    </source>
</evidence>
<dbReference type="CDD" id="cd06267">
    <property type="entry name" value="PBP1_LacI_sugar_binding-like"/>
    <property type="match status" value="1"/>
</dbReference>
<evidence type="ECO:0000256" key="2">
    <source>
        <dbReference type="ARBA" id="ARBA00023125"/>
    </source>
</evidence>
<dbReference type="Proteomes" id="UP000290649">
    <property type="component" value="Unassembled WGS sequence"/>
</dbReference>
<dbReference type="InterPro" id="IPR046335">
    <property type="entry name" value="LacI/GalR-like_sensor"/>
</dbReference>
<dbReference type="InterPro" id="IPR028082">
    <property type="entry name" value="Peripla_BP_I"/>
</dbReference>
<evidence type="ECO:0000256" key="3">
    <source>
        <dbReference type="ARBA" id="ARBA00023163"/>
    </source>
</evidence>
<keyword evidence="2" id="KW-0238">DNA-binding</keyword>
<evidence type="ECO:0000313" key="5">
    <source>
        <dbReference type="EMBL" id="RXI96333.1"/>
    </source>
</evidence>
<dbReference type="PANTHER" id="PTHR30146">
    <property type="entry name" value="LACI-RELATED TRANSCRIPTIONAL REPRESSOR"/>
    <property type="match status" value="1"/>
</dbReference>
<dbReference type="Gene3D" id="1.10.260.40">
    <property type="entry name" value="lambda repressor-like DNA-binding domains"/>
    <property type="match status" value="1"/>
</dbReference>